<dbReference type="GO" id="GO:0000160">
    <property type="term" value="P:phosphorelay signal transduction system"/>
    <property type="evidence" value="ECO:0007669"/>
    <property type="project" value="UniProtKB-KW"/>
</dbReference>
<keyword evidence="6" id="KW-0472">Membrane</keyword>
<dbReference type="CDD" id="cd16917">
    <property type="entry name" value="HATPase_UhpB-NarQ-NarX-like"/>
    <property type="match status" value="1"/>
</dbReference>
<feature type="transmembrane region" description="Helical" evidence="6">
    <location>
        <begin position="337"/>
        <end position="357"/>
    </location>
</feature>
<name>A0A9X1QX79_9FLAO</name>
<evidence type="ECO:0000256" key="6">
    <source>
        <dbReference type="SAM" id="Phobius"/>
    </source>
</evidence>
<evidence type="ECO:0000256" key="7">
    <source>
        <dbReference type="SAM" id="SignalP"/>
    </source>
</evidence>
<keyword evidence="2" id="KW-0418">Kinase</keyword>
<accession>A0A9X1QX79</accession>
<comment type="caution">
    <text evidence="8">The sequence shown here is derived from an EMBL/GenBank/DDBJ whole genome shotgun (WGS) entry which is preliminary data.</text>
</comment>
<organism evidence="8 9">
    <name type="scientific">Aequorivita vitellina</name>
    <dbReference type="NCBI Taxonomy" id="2874475"/>
    <lineage>
        <taxon>Bacteria</taxon>
        <taxon>Pseudomonadati</taxon>
        <taxon>Bacteroidota</taxon>
        <taxon>Flavobacteriia</taxon>
        <taxon>Flavobacteriales</taxon>
        <taxon>Flavobacteriaceae</taxon>
        <taxon>Aequorivita</taxon>
    </lineage>
</organism>
<dbReference type="InterPro" id="IPR011990">
    <property type="entry name" value="TPR-like_helical_dom_sf"/>
</dbReference>
<dbReference type="Gene3D" id="1.25.40.10">
    <property type="entry name" value="Tetratricopeptide repeat domain"/>
    <property type="match status" value="2"/>
</dbReference>
<dbReference type="SUPFAM" id="SSF48452">
    <property type="entry name" value="TPR-like"/>
    <property type="match status" value="1"/>
</dbReference>
<evidence type="ECO:0000256" key="2">
    <source>
        <dbReference type="ARBA" id="ARBA00022777"/>
    </source>
</evidence>
<proteinExistence type="predicted"/>
<keyword evidence="6" id="KW-1133">Transmembrane helix</keyword>
<dbReference type="Gene3D" id="3.30.565.10">
    <property type="entry name" value="Histidine kinase-like ATPase, C-terminal domain"/>
    <property type="match status" value="1"/>
</dbReference>
<dbReference type="InterPro" id="IPR019734">
    <property type="entry name" value="TPR_rpt"/>
</dbReference>
<dbReference type="SUPFAM" id="SSF55874">
    <property type="entry name" value="ATPase domain of HSP90 chaperone/DNA topoisomerase II/histidine kinase"/>
    <property type="match status" value="1"/>
</dbReference>
<dbReference type="PANTHER" id="PTHR24421">
    <property type="entry name" value="NITRATE/NITRITE SENSOR PROTEIN NARX-RELATED"/>
    <property type="match status" value="1"/>
</dbReference>
<evidence type="ECO:0000256" key="4">
    <source>
        <dbReference type="PROSITE-ProRule" id="PRU00339"/>
    </source>
</evidence>
<evidence type="ECO:0000256" key="1">
    <source>
        <dbReference type="ARBA" id="ARBA00022679"/>
    </source>
</evidence>
<dbReference type="InterPro" id="IPR036890">
    <property type="entry name" value="HATPase_C_sf"/>
</dbReference>
<evidence type="ECO:0000313" key="8">
    <source>
        <dbReference type="EMBL" id="MCG2419484.1"/>
    </source>
</evidence>
<feature type="repeat" description="TPR" evidence="4">
    <location>
        <begin position="116"/>
        <end position="149"/>
    </location>
</feature>
<protein>
    <submittedName>
        <fullName evidence="8">Tetratricopeptide repeat protein</fullName>
    </submittedName>
</protein>
<dbReference type="Proteomes" id="UP001139461">
    <property type="component" value="Unassembled WGS sequence"/>
</dbReference>
<keyword evidence="7" id="KW-0732">Signal</keyword>
<keyword evidence="1" id="KW-0808">Transferase</keyword>
<evidence type="ECO:0000256" key="5">
    <source>
        <dbReference type="SAM" id="Coils"/>
    </source>
</evidence>
<dbReference type="PROSITE" id="PS50005">
    <property type="entry name" value="TPR"/>
    <property type="match status" value="1"/>
</dbReference>
<keyword evidence="9" id="KW-1185">Reference proteome</keyword>
<evidence type="ECO:0000256" key="3">
    <source>
        <dbReference type="ARBA" id="ARBA00023012"/>
    </source>
</evidence>
<keyword evidence="5" id="KW-0175">Coiled coil</keyword>
<feature type="signal peptide" evidence="7">
    <location>
        <begin position="1"/>
        <end position="25"/>
    </location>
</feature>
<dbReference type="InterPro" id="IPR050482">
    <property type="entry name" value="Sensor_HK_TwoCompSys"/>
</dbReference>
<feature type="chain" id="PRO_5040883399" evidence="7">
    <location>
        <begin position="26"/>
        <end position="551"/>
    </location>
</feature>
<keyword evidence="6" id="KW-0812">Transmembrane</keyword>
<feature type="coiled-coil region" evidence="5">
    <location>
        <begin position="162"/>
        <end position="189"/>
    </location>
</feature>
<gene>
    <name evidence="8" type="ORF">K8089_10660</name>
</gene>
<keyword evidence="4" id="KW-0802">TPR repeat</keyword>
<dbReference type="SMART" id="SM00028">
    <property type="entry name" value="TPR"/>
    <property type="match status" value="4"/>
</dbReference>
<evidence type="ECO:0000313" key="9">
    <source>
        <dbReference type="Proteomes" id="UP001139461"/>
    </source>
</evidence>
<dbReference type="AlphaFoldDB" id="A0A9X1QX79"/>
<keyword evidence="3" id="KW-0902">Two-component regulatory system</keyword>
<dbReference type="Pfam" id="PF13424">
    <property type="entry name" value="TPR_12"/>
    <property type="match status" value="1"/>
</dbReference>
<dbReference type="GO" id="GO:0016301">
    <property type="term" value="F:kinase activity"/>
    <property type="evidence" value="ECO:0007669"/>
    <property type="project" value="UniProtKB-KW"/>
</dbReference>
<reference evidence="8" key="1">
    <citation type="submission" date="2021-09" db="EMBL/GenBank/DDBJ databases">
        <title>Genome of Aequorivita sp. strain F47161.</title>
        <authorList>
            <person name="Wang Y."/>
        </authorList>
    </citation>
    <scope>NUCLEOTIDE SEQUENCE</scope>
    <source>
        <strain evidence="8">F47161</strain>
    </source>
</reference>
<sequence length="551" mass="62803">MKNLLFSLLFFCLLFSLGSPTTLHAQAPRDTIYKYYNAIVFPNGETTISEGINFFTQKKEKDSNRHDTISTIQDLRLIAQGQYSVGNFTDSEIAVVEALTLIDSYPHKDTLIDGRKGLYNQLGNNYGELKNYTKAIEAYNRSLSFSKTKKDSITLLNNIALIYRAQDKYEKAAEQLELARKKVEKDSNSLQFAMVLDNLGHIQSKLGNPDAIINLKKALAVREAKNNMEGIYASNKNFALYYFDRNNKNLATNYANKAYEVAKTLESITYLKDALSLFAIMNEDPKIVQFKQISDSIAKKKQLAENKNAFFKYNVANEKKKTSEALLAREKEKNQKLIFLILGVIILLTSIYIFFALRIKHKKERIEQVHNTESRISKKVHDEVANDVYQLMAKIQGNTNDDEAVLDDLEKIYNKTRDISNENSAIEIEENFSEQLNDLLLNYQTQSVSIVTRNISKLKWESISEIKKITLYRVLQELMTNMKKHSKASAVVLAFQQNGKKLNIEYSDNGVGCTLKDKNGLQNAENRIKTLNGTIIFDSQPTKGFKAKITL</sequence>
<dbReference type="RefSeq" id="WP_237603270.1">
    <property type="nucleotide sequence ID" value="NZ_JAIRBA010000020.1"/>
</dbReference>
<dbReference type="EMBL" id="JAIRBA010000020">
    <property type="protein sequence ID" value="MCG2419484.1"/>
    <property type="molecule type" value="Genomic_DNA"/>
</dbReference>